<dbReference type="PANTHER" id="PTHR43268">
    <property type="entry name" value="THIOSULFATE SULFURTRANSFERASE/RHODANESE-LIKE DOMAIN-CONTAINING PROTEIN 2"/>
    <property type="match status" value="1"/>
</dbReference>
<dbReference type="SUPFAM" id="SSF52821">
    <property type="entry name" value="Rhodanese/Cell cycle control phosphatase"/>
    <property type="match status" value="1"/>
</dbReference>
<dbReference type="InterPro" id="IPR036873">
    <property type="entry name" value="Rhodanese-like_dom_sf"/>
</dbReference>
<dbReference type="InterPro" id="IPR001763">
    <property type="entry name" value="Rhodanese-like_dom"/>
</dbReference>
<dbReference type="Gene3D" id="3.40.250.10">
    <property type="entry name" value="Rhodanese-like domain"/>
    <property type="match status" value="1"/>
</dbReference>
<dbReference type="InterPro" id="IPR022111">
    <property type="entry name" value="Rhodanese_C"/>
</dbReference>
<accession>K1WX44</accession>
<feature type="region of interest" description="Disordered" evidence="1">
    <location>
        <begin position="1"/>
        <end position="45"/>
    </location>
</feature>
<feature type="compositionally biased region" description="Pro residues" evidence="1">
    <location>
        <begin position="1"/>
        <end position="14"/>
    </location>
</feature>
<dbReference type="Pfam" id="PF17773">
    <property type="entry name" value="UPF0176_N"/>
    <property type="match status" value="1"/>
</dbReference>
<protein>
    <recommendedName>
        <fullName evidence="2">Rhodanese domain-containing protein</fullName>
    </recommendedName>
</protein>
<name>K1WX44_MARBU</name>
<dbReference type="Pfam" id="PF00581">
    <property type="entry name" value="Rhodanese"/>
    <property type="match status" value="1"/>
</dbReference>
<dbReference type="Proteomes" id="UP000006753">
    <property type="component" value="Unassembled WGS sequence"/>
</dbReference>
<dbReference type="OMA" id="ECKEKLW"/>
<dbReference type="PANTHER" id="PTHR43268:SF6">
    <property type="entry name" value="THIOSULFATE SULFURTRANSFERASE_RHODANESE-LIKE DOMAIN-CONTAINING PROTEIN 2"/>
    <property type="match status" value="1"/>
</dbReference>
<dbReference type="InterPro" id="IPR040503">
    <property type="entry name" value="TRHO_N"/>
</dbReference>
<dbReference type="EMBL" id="JH921437">
    <property type="protein sequence ID" value="EKD17102.1"/>
    <property type="molecule type" value="Genomic_DNA"/>
</dbReference>
<dbReference type="HOGENOM" id="CLU_038396_1_0_1"/>
<evidence type="ECO:0000256" key="1">
    <source>
        <dbReference type="SAM" id="MobiDB-lite"/>
    </source>
</evidence>
<evidence type="ECO:0000313" key="4">
    <source>
        <dbReference type="Proteomes" id="UP000006753"/>
    </source>
</evidence>
<evidence type="ECO:0000259" key="2">
    <source>
        <dbReference type="PROSITE" id="PS50206"/>
    </source>
</evidence>
<evidence type="ECO:0000313" key="3">
    <source>
        <dbReference type="EMBL" id="EKD17102.1"/>
    </source>
</evidence>
<reference evidence="3 4" key="1">
    <citation type="journal article" date="2012" name="BMC Genomics">
        <title>Sequencing the genome of Marssonina brunnea reveals fungus-poplar co-evolution.</title>
        <authorList>
            <person name="Zhu S."/>
            <person name="Cao Y.-Z."/>
            <person name="Jiang C."/>
            <person name="Tan B.-Y."/>
            <person name="Wang Z."/>
            <person name="Feng S."/>
            <person name="Zhang L."/>
            <person name="Su X.-H."/>
            <person name="Brejova B."/>
            <person name="Vinar T."/>
            <person name="Xu M."/>
            <person name="Wang M.-X."/>
            <person name="Zhang S.-G."/>
            <person name="Huang M.-R."/>
            <person name="Wu R."/>
            <person name="Zhou Y."/>
        </authorList>
    </citation>
    <scope>NUCLEOTIDE SEQUENCE [LARGE SCALE GENOMIC DNA]</scope>
    <source>
        <strain evidence="3 4">MB_m1</strain>
    </source>
</reference>
<dbReference type="Gene3D" id="3.30.70.100">
    <property type="match status" value="1"/>
</dbReference>
<dbReference type="Pfam" id="PF12368">
    <property type="entry name" value="Rhodanese_C"/>
    <property type="match status" value="1"/>
</dbReference>
<dbReference type="InterPro" id="IPR020936">
    <property type="entry name" value="TrhO"/>
</dbReference>
<proteinExistence type="predicted"/>
<feature type="compositionally biased region" description="Low complexity" evidence="1">
    <location>
        <begin position="15"/>
        <end position="33"/>
    </location>
</feature>
<dbReference type="SMART" id="SM00450">
    <property type="entry name" value="RHOD"/>
    <property type="match status" value="1"/>
</dbReference>
<organism evidence="3 4">
    <name type="scientific">Marssonina brunnea f. sp. multigermtubi (strain MB_m1)</name>
    <name type="common">Marssonina leaf spot fungus</name>
    <dbReference type="NCBI Taxonomy" id="1072389"/>
    <lineage>
        <taxon>Eukaryota</taxon>
        <taxon>Fungi</taxon>
        <taxon>Dikarya</taxon>
        <taxon>Ascomycota</taxon>
        <taxon>Pezizomycotina</taxon>
        <taxon>Leotiomycetes</taxon>
        <taxon>Helotiales</taxon>
        <taxon>Drepanopezizaceae</taxon>
        <taxon>Drepanopeziza</taxon>
    </lineage>
</organism>
<dbReference type="GeneID" id="18760614"/>
<gene>
    <name evidence="3" type="ORF">MBM_04679</name>
</gene>
<feature type="domain" description="Rhodanese" evidence="2">
    <location>
        <begin position="277"/>
        <end position="387"/>
    </location>
</feature>
<feature type="compositionally biased region" description="Pro residues" evidence="1">
    <location>
        <begin position="34"/>
        <end position="44"/>
    </location>
</feature>
<dbReference type="OrthoDB" id="25002at2759"/>
<keyword evidence="4" id="KW-1185">Reference proteome</keyword>
<dbReference type="InParanoid" id="K1WX44"/>
<dbReference type="eggNOG" id="ENOG502QSQK">
    <property type="taxonomic scope" value="Eukaryota"/>
</dbReference>
<dbReference type="PROSITE" id="PS50206">
    <property type="entry name" value="RHODANESE_3"/>
    <property type="match status" value="1"/>
</dbReference>
<sequence>MPPPGSTAPPPPSLAAPHTAAPLPSSSSSHSQTPKPPPPRPYPWTAPISTPYPYRRLESAKCNLTPAEDWEILQAPPHVRFQIPGEYEAPLFCERDFPLLPRRPVDSRLPMGSSDPVSFTCNCSASNANDGLVLLFYRYFAAFPPLPASSHGLAGDPSHLASFHTSSTQMLNLGGKIRIAKEGFNITVGGTKAAIEEYMYKCQSHWSFSGLDLSTPEKQQAYFKPTSGGCACVFGGSPASVRVTSEITPMGVTNYLPAKWDEVISLSPEEFHERCHNDPDILLLDVRNHYESRIGYFVDPKTGEPALRPPIRRFSQWPQYVKKQMRGSDNGRGLGKRHIMTYCTGGIRCEKGARFLQENMEKRDGDKVCTLEGGIAAYLTWVEQEISEGRKTPEDSLFRGRNYVFDSRGSTGLDSGVAMTPVSSCHGCGSASDRLSKCRSVRCHLVLVVCDDCESGDPRCCPSCHEYEKQYLSDEVVDKNAPKLMCDCEKEREAMLWGTENERVPRRQGWKKAMKAGRDASGINIQIKTFD</sequence>
<dbReference type="AlphaFoldDB" id="K1WX44"/>
<dbReference type="KEGG" id="mbe:MBM_04679"/>